<protein>
    <submittedName>
        <fullName evidence="1">Uncharacterized protein</fullName>
    </submittedName>
</protein>
<dbReference type="Gene3D" id="3.40.50.150">
    <property type="entry name" value="Vaccinia Virus protein VP39"/>
    <property type="match status" value="1"/>
</dbReference>
<gene>
    <name evidence="1" type="ORF">JQC72_05845</name>
</gene>
<dbReference type="EMBL" id="JAFHAP010000006">
    <property type="protein sequence ID" value="MBN2909042.1"/>
    <property type="molecule type" value="Genomic_DNA"/>
</dbReference>
<name>A0ABS2WHN6_9BACL</name>
<dbReference type="InterPro" id="IPR007072">
    <property type="entry name" value="RNMT_CmcI"/>
</dbReference>
<sequence>MVILDSDHSRENVKKELELYSRIVTVGSYLIVEDTTSRLSGAWTGADGSGGRFFGRSP</sequence>
<dbReference type="InterPro" id="IPR029063">
    <property type="entry name" value="SAM-dependent_MTases_sf"/>
</dbReference>
<keyword evidence="2" id="KW-1185">Reference proteome</keyword>
<dbReference type="Proteomes" id="UP001177120">
    <property type="component" value="Unassembled WGS sequence"/>
</dbReference>
<proteinExistence type="predicted"/>
<reference evidence="1" key="1">
    <citation type="journal article" date="2024" name="Int. J. Syst. Evol. Microbiol.">
        <title>Polycladomyces zharkentensis sp. nov., a novel thermophilic cellulose- and starch-degrading member of the Bacillota from a geothermal aquifer in Kazakhstan.</title>
        <authorList>
            <person name="Mashzhan A."/>
            <person name="Kistaubayeva A."/>
            <person name="Javier-Lopez R."/>
            <person name="Bissenova U."/>
            <person name="Bissenbay A."/>
            <person name="Birkeland N.K."/>
        </authorList>
    </citation>
    <scope>NUCLEOTIDE SEQUENCE</scope>
    <source>
        <strain evidence="1">ZKZ2T</strain>
    </source>
</reference>
<evidence type="ECO:0000313" key="1">
    <source>
        <dbReference type="EMBL" id="MBN2909042.1"/>
    </source>
</evidence>
<comment type="caution">
    <text evidence="1">The sequence shown here is derived from an EMBL/GenBank/DDBJ whole genome shotgun (WGS) entry which is preliminary data.</text>
</comment>
<organism evidence="1 2">
    <name type="scientific">Polycladomyces zharkentensis</name>
    <dbReference type="NCBI Taxonomy" id="2807616"/>
    <lineage>
        <taxon>Bacteria</taxon>
        <taxon>Bacillati</taxon>
        <taxon>Bacillota</taxon>
        <taxon>Bacilli</taxon>
        <taxon>Bacillales</taxon>
        <taxon>Thermoactinomycetaceae</taxon>
        <taxon>Polycladomyces</taxon>
    </lineage>
</organism>
<evidence type="ECO:0000313" key="2">
    <source>
        <dbReference type="Proteomes" id="UP001177120"/>
    </source>
</evidence>
<dbReference type="Pfam" id="PF04989">
    <property type="entry name" value="RMNT_CmcI"/>
    <property type="match status" value="1"/>
</dbReference>
<accession>A0ABS2WHN6</accession>